<evidence type="ECO:0000313" key="2">
    <source>
        <dbReference type="Proteomes" id="UP000831673"/>
    </source>
</evidence>
<sequence length="55" mass="6162">MAVQSQRGWECLNNTEVHQSTTKLSKLERNGLRLLRLPRSSQGVLSTPLKVTSVI</sequence>
<organism evidence="1 2">
    <name type="scientific">Proteus phage 309</name>
    <dbReference type="NCBI Taxonomy" id="2894355"/>
    <lineage>
        <taxon>Viruses</taxon>
        <taxon>Duplodnaviria</taxon>
        <taxon>Heunggongvirae</taxon>
        <taxon>Uroviricota</taxon>
        <taxon>Caudoviricetes</taxon>
        <taxon>Autographivirales</taxon>
        <taxon>Autoscriptoviridae</taxon>
        <taxon>Slopekvirinae</taxon>
        <taxon>Novosibovirus</taxon>
        <taxon>Novosibovirus 309</taxon>
    </lineage>
</organism>
<evidence type="ECO:0000313" key="1">
    <source>
        <dbReference type="EMBL" id="UGC97798.1"/>
    </source>
</evidence>
<keyword evidence="2" id="KW-1185">Reference proteome</keyword>
<protein>
    <submittedName>
        <fullName evidence="1">Uncharacterized protein</fullName>
    </submittedName>
</protein>
<reference evidence="1 2" key="1">
    <citation type="submission" date="2021-11" db="EMBL/GenBank/DDBJ databases">
        <title>Novel species of Proteus-infecting phage.</title>
        <authorList>
            <person name="Aaron J.A."/>
            <person name="van Zyl L.J."/>
            <person name="Dicks L.M.T."/>
        </authorList>
    </citation>
    <scope>NUCLEOTIDE SEQUENCE [LARGE SCALE GENOMIC DNA]</scope>
</reference>
<gene>
    <name evidence="1" type="ORF">pp309_000010</name>
</gene>
<accession>A0AAE9C800</accession>
<dbReference type="Proteomes" id="UP000831673">
    <property type="component" value="Segment"/>
</dbReference>
<proteinExistence type="predicted"/>
<name>A0AAE9C800_9CAUD</name>
<dbReference type="EMBL" id="OL416096">
    <property type="protein sequence ID" value="UGC97798.1"/>
    <property type="molecule type" value="Genomic_DNA"/>
</dbReference>